<name>A0A4R8J235_9GAMM</name>
<dbReference type="RefSeq" id="WP_208321241.1">
    <property type="nucleotide sequence ID" value="NZ_SOQX01000001.1"/>
</dbReference>
<evidence type="ECO:0000256" key="3">
    <source>
        <dbReference type="ARBA" id="ARBA00023082"/>
    </source>
</evidence>
<dbReference type="AlphaFoldDB" id="A0A4R8J235"/>
<organism evidence="8 9">
    <name type="scientific">Thiohalophilus thiocyanatoxydans</name>
    <dbReference type="NCBI Taxonomy" id="381308"/>
    <lineage>
        <taxon>Bacteria</taxon>
        <taxon>Pseudomonadati</taxon>
        <taxon>Pseudomonadota</taxon>
        <taxon>Gammaproteobacteria</taxon>
        <taxon>Thiohalomonadales</taxon>
        <taxon>Thiohalophilaceae</taxon>
        <taxon>Thiohalophilus</taxon>
    </lineage>
</organism>
<dbReference type="InterPro" id="IPR007627">
    <property type="entry name" value="RNA_pol_sigma70_r2"/>
</dbReference>
<evidence type="ECO:0000259" key="6">
    <source>
        <dbReference type="Pfam" id="PF04542"/>
    </source>
</evidence>
<dbReference type="PANTHER" id="PTHR43133">
    <property type="entry name" value="RNA POLYMERASE ECF-TYPE SIGMA FACTO"/>
    <property type="match status" value="1"/>
</dbReference>
<comment type="similarity">
    <text evidence="1">Belongs to the sigma-70 factor family. ECF subfamily.</text>
</comment>
<dbReference type="InterPro" id="IPR013249">
    <property type="entry name" value="RNA_pol_sigma70_r4_t2"/>
</dbReference>
<dbReference type="NCBIfam" id="TIGR02937">
    <property type="entry name" value="sigma70-ECF"/>
    <property type="match status" value="1"/>
</dbReference>
<evidence type="ECO:0000256" key="1">
    <source>
        <dbReference type="ARBA" id="ARBA00010641"/>
    </source>
</evidence>
<dbReference type="EMBL" id="SOQX01000001">
    <property type="protein sequence ID" value="TDY03923.1"/>
    <property type="molecule type" value="Genomic_DNA"/>
</dbReference>
<dbReference type="Gene3D" id="1.10.10.10">
    <property type="entry name" value="Winged helix-like DNA-binding domain superfamily/Winged helix DNA-binding domain"/>
    <property type="match status" value="1"/>
</dbReference>
<gene>
    <name evidence="8" type="ORF">EDC23_0294</name>
</gene>
<dbReference type="PANTHER" id="PTHR43133:SF8">
    <property type="entry name" value="RNA POLYMERASE SIGMA FACTOR HI_1459-RELATED"/>
    <property type="match status" value="1"/>
</dbReference>
<dbReference type="Pfam" id="PF04542">
    <property type="entry name" value="Sigma70_r2"/>
    <property type="match status" value="1"/>
</dbReference>
<keyword evidence="4" id="KW-0238">DNA-binding</keyword>
<protein>
    <submittedName>
        <fullName evidence="8">RNA polymerase sigma-70 factor (ECF subfamily)</fullName>
    </submittedName>
</protein>
<evidence type="ECO:0000256" key="4">
    <source>
        <dbReference type="ARBA" id="ARBA00023125"/>
    </source>
</evidence>
<keyword evidence="2" id="KW-0805">Transcription regulation</keyword>
<dbReference type="SUPFAM" id="SSF88946">
    <property type="entry name" value="Sigma2 domain of RNA polymerase sigma factors"/>
    <property type="match status" value="1"/>
</dbReference>
<evidence type="ECO:0000313" key="9">
    <source>
        <dbReference type="Proteomes" id="UP000294914"/>
    </source>
</evidence>
<proteinExistence type="inferred from homology"/>
<sequence>MSLHTACYPVPGIPIPGWLGYTVGYFSGPFSVMREPLQSVANQGAEDAFSEAAIAALRHDMLRFARLQLREEAAAEDAVQEALAAAYVARDGFAGRSQLKTWVFSILRNKIIDILRQRTRHPTQSLTADDGSDMEVEQLFNEKGMWHRQKRPTDWGDPETELDNTQFWRIFELCLDELAEQPARVFSMREFLGFETAEICAELGISESNCWVILHRARSRLRLCLEKEWFAQG</sequence>
<feature type="domain" description="RNA polymerase sigma factor 70 region 4 type 2" evidence="7">
    <location>
        <begin position="170"/>
        <end position="221"/>
    </location>
</feature>
<evidence type="ECO:0000256" key="5">
    <source>
        <dbReference type="ARBA" id="ARBA00023163"/>
    </source>
</evidence>
<keyword evidence="5" id="KW-0804">Transcription</keyword>
<dbReference type="NCBIfam" id="TIGR02943">
    <property type="entry name" value="Sig70_famx1"/>
    <property type="match status" value="1"/>
</dbReference>
<dbReference type="Pfam" id="PF08281">
    <property type="entry name" value="Sigma70_r4_2"/>
    <property type="match status" value="1"/>
</dbReference>
<dbReference type="InterPro" id="IPR013324">
    <property type="entry name" value="RNA_pol_sigma_r3/r4-like"/>
</dbReference>
<feature type="domain" description="RNA polymerase sigma-70 region 2" evidence="6">
    <location>
        <begin position="55"/>
        <end position="120"/>
    </location>
</feature>
<dbReference type="InterPro" id="IPR036388">
    <property type="entry name" value="WH-like_DNA-bd_sf"/>
</dbReference>
<dbReference type="CDD" id="cd06171">
    <property type="entry name" value="Sigma70_r4"/>
    <property type="match status" value="1"/>
</dbReference>
<dbReference type="SUPFAM" id="SSF88659">
    <property type="entry name" value="Sigma3 and sigma4 domains of RNA polymerase sigma factors"/>
    <property type="match status" value="1"/>
</dbReference>
<evidence type="ECO:0000256" key="2">
    <source>
        <dbReference type="ARBA" id="ARBA00023015"/>
    </source>
</evidence>
<dbReference type="InterPro" id="IPR014284">
    <property type="entry name" value="RNA_pol_sigma-70_dom"/>
</dbReference>
<dbReference type="GO" id="GO:0006352">
    <property type="term" value="P:DNA-templated transcription initiation"/>
    <property type="evidence" value="ECO:0007669"/>
    <property type="project" value="InterPro"/>
</dbReference>
<dbReference type="InterPro" id="IPR014289">
    <property type="entry name" value="RNA_pol_sigma-24-rel"/>
</dbReference>
<dbReference type="Gene3D" id="1.10.1740.10">
    <property type="match status" value="1"/>
</dbReference>
<keyword evidence="9" id="KW-1185">Reference proteome</keyword>
<evidence type="ECO:0000313" key="8">
    <source>
        <dbReference type="EMBL" id="TDY03923.1"/>
    </source>
</evidence>
<comment type="caution">
    <text evidence="8">The sequence shown here is derived from an EMBL/GenBank/DDBJ whole genome shotgun (WGS) entry which is preliminary data.</text>
</comment>
<dbReference type="InterPro" id="IPR039425">
    <property type="entry name" value="RNA_pol_sigma-70-like"/>
</dbReference>
<dbReference type="GO" id="GO:0003677">
    <property type="term" value="F:DNA binding"/>
    <property type="evidence" value="ECO:0007669"/>
    <property type="project" value="UniProtKB-KW"/>
</dbReference>
<dbReference type="GO" id="GO:0016987">
    <property type="term" value="F:sigma factor activity"/>
    <property type="evidence" value="ECO:0007669"/>
    <property type="project" value="UniProtKB-KW"/>
</dbReference>
<dbReference type="Proteomes" id="UP000294914">
    <property type="component" value="Unassembled WGS sequence"/>
</dbReference>
<evidence type="ECO:0000259" key="7">
    <source>
        <dbReference type="Pfam" id="PF08281"/>
    </source>
</evidence>
<accession>A0A4R8J235</accession>
<keyword evidence="3" id="KW-0731">Sigma factor</keyword>
<dbReference type="InterPro" id="IPR013325">
    <property type="entry name" value="RNA_pol_sigma_r2"/>
</dbReference>
<reference evidence="8 9" key="1">
    <citation type="submission" date="2019-03" db="EMBL/GenBank/DDBJ databases">
        <title>Genomic Encyclopedia of Type Strains, Phase IV (KMG-IV): sequencing the most valuable type-strain genomes for metagenomic binning, comparative biology and taxonomic classification.</title>
        <authorList>
            <person name="Goeker M."/>
        </authorList>
    </citation>
    <scope>NUCLEOTIDE SEQUENCE [LARGE SCALE GENOMIC DNA]</scope>
    <source>
        <strain evidence="8 9">DSM 16326</strain>
    </source>
</reference>